<dbReference type="PANTHER" id="PTHR30204">
    <property type="entry name" value="REDOX-CYCLING DRUG-SENSING TRANSCRIPTIONAL ACTIVATOR SOXR"/>
    <property type="match status" value="1"/>
</dbReference>
<dbReference type="GO" id="GO:0003700">
    <property type="term" value="F:DNA-binding transcription factor activity"/>
    <property type="evidence" value="ECO:0007669"/>
    <property type="project" value="InterPro"/>
</dbReference>
<dbReference type="SMART" id="SM00422">
    <property type="entry name" value="HTH_MERR"/>
    <property type="match status" value="1"/>
</dbReference>
<keyword evidence="1" id="KW-0238">DNA-binding</keyword>
<dbReference type="AlphaFoldDB" id="A0AAJ2JVR8"/>
<dbReference type="SUPFAM" id="SSF46955">
    <property type="entry name" value="Putative DNA-binding domain"/>
    <property type="match status" value="1"/>
</dbReference>
<dbReference type="PANTHER" id="PTHR30204:SF90">
    <property type="entry name" value="HTH-TYPE TRANSCRIPTIONAL ACTIVATOR MTA"/>
    <property type="match status" value="1"/>
</dbReference>
<accession>A0AAJ2JVR8</accession>
<dbReference type="PROSITE" id="PS50937">
    <property type="entry name" value="HTH_MERR_2"/>
    <property type="match status" value="1"/>
</dbReference>
<name>A0AAJ2JVR8_9BACL</name>
<dbReference type="RefSeq" id="WP_315746221.1">
    <property type="nucleotide sequence ID" value="NZ_JAVYAA010000004.1"/>
</dbReference>
<feature type="domain" description="HTH merR-type" evidence="2">
    <location>
        <begin position="4"/>
        <end position="73"/>
    </location>
</feature>
<protein>
    <submittedName>
        <fullName evidence="3">MerR family transcriptional regulator</fullName>
    </submittedName>
</protein>
<dbReference type="InterPro" id="IPR047057">
    <property type="entry name" value="MerR_fam"/>
</dbReference>
<dbReference type="EMBL" id="JAVYAA010000004">
    <property type="protein sequence ID" value="MDT8978040.1"/>
    <property type="molecule type" value="Genomic_DNA"/>
</dbReference>
<dbReference type="GO" id="GO:0003677">
    <property type="term" value="F:DNA binding"/>
    <property type="evidence" value="ECO:0007669"/>
    <property type="project" value="UniProtKB-KW"/>
</dbReference>
<dbReference type="Pfam" id="PF13411">
    <property type="entry name" value="MerR_1"/>
    <property type="match status" value="1"/>
</dbReference>
<proteinExistence type="predicted"/>
<dbReference type="InterPro" id="IPR000551">
    <property type="entry name" value="MerR-type_HTH_dom"/>
</dbReference>
<evidence type="ECO:0000313" key="4">
    <source>
        <dbReference type="Proteomes" id="UP001250538"/>
    </source>
</evidence>
<evidence type="ECO:0000256" key="1">
    <source>
        <dbReference type="ARBA" id="ARBA00023125"/>
    </source>
</evidence>
<dbReference type="PRINTS" id="PR00040">
    <property type="entry name" value="HTHMERR"/>
</dbReference>
<comment type="caution">
    <text evidence="3">The sequence shown here is derived from an EMBL/GenBank/DDBJ whole genome shotgun (WGS) entry which is preliminary data.</text>
</comment>
<dbReference type="Proteomes" id="UP001250538">
    <property type="component" value="Unassembled WGS sequence"/>
</dbReference>
<evidence type="ECO:0000313" key="3">
    <source>
        <dbReference type="EMBL" id="MDT8978040.1"/>
    </source>
</evidence>
<evidence type="ECO:0000259" key="2">
    <source>
        <dbReference type="PROSITE" id="PS50937"/>
    </source>
</evidence>
<gene>
    <name evidence="3" type="ORF">RQP50_17585</name>
</gene>
<dbReference type="CDD" id="cd01106">
    <property type="entry name" value="HTH_TipAL-Mta"/>
    <property type="match status" value="1"/>
</dbReference>
<dbReference type="Gene3D" id="1.10.1660.10">
    <property type="match status" value="1"/>
</dbReference>
<sequence length="324" mass="36890">MEGYYSIGEVSKRTGATVKTIRYYDEIQLLPASKLNSTGYRYYNDEDIAQLELILLLRYLGFAVQEIKQMLQHDMPVSTSIQWQLEAIEQQIEHLGRMKQILVHAQEQQHRGAPLAYLHDIADIVHKSSRQRQQFIASKMQHALSAKQLPDRWREQVLTACIGFVPKEQELTEDQLHAWSRMSAMLDDPAFVQEINQKLKPYWDAISSQQLDPSPWGEQYVTITNTVLALIEAGENECSTKMQQAALDYVSLVTGSTPPITLDLVRSFLEHGEAMTSERVQQWWELVTALNPSLAPQARAQHMIARTLAYMAGESKWTAGGEST</sequence>
<reference evidence="4" key="1">
    <citation type="submission" date="2023-09" db="EMBL/GenBank/DDBJ databases">
        <title>Paenibacillus sp. chi10 Genome sequencing and assembly.</title>
        <authorList>
            <person name="Kim I."/>
        </authorList>
    </citation>
    <scope>NUCLEOTIDE SEQUENCE [LARGE SCALE GENOMIC DNA]</scope>
    <source>
        <strain evidence="4">chi10</strain>
    </source>
</reference>
<organism evidence="3 4">
    <name type="scientific">Paenibacillus suaedae</name>
    <dbReference type="NCBI Taxonomy" id="3077233"/>
    <lineage>
        <taxon>Bacteria</taxon>
        <taxon>Bacillati</taxon>
        <taxon>Bacillota</taxon>
        <taxon>Bacilli</taxon>
        <taxon>Bacillales</taxon>
        <taxon>Paenibacillaceae</taxon>
        <taxon>Paenibacillus</taxon>
    </lineage>
</organism>
<dbReference type="InterPro" id="IPR009061">
    <property type="entry name" value="DNA-bd_dom_put_sf"/>
</dbReference>
<keyword evidence="4" id="KW-1185">Reference proteome</keyword>